<comment type="subcellular location">
    <subcellularLocation>
        <location evidence="1">Cell membrane</location>
    </subcellularLocation>
</comment>
<dbReference type="InterPro" id="IPR001173">
    <property type="entry name" value="Glyco_trans_2-like"/>
</dbReference>
<evidence type="ECO:0000256" key="1">
    <source>
        <dbReference type="ARBA" id="ARBA00004236"/>
    </source>
</evidence>
<reference evidence="8" key="1">
    <citation type="journal article" date="2019" name="Int. J. Syst. Evol. Microbiol.">
        <title>The Global Catalogue of Microorganisms (GCM) 10K type strain sequencing project: providing services to taxonomists for standard genome sequencing and annotation.</title>
        <authorList>
            <consortium name="The Broad Institute Genomics Platform"/>
            <consortium name="The Broad Institute Genome Sequencing Center for Infectious Disease"/>
            <person name="Wu L."/>
            <person name="Ma J."/>
        </authorList>
    </citation>
    <scope>NUCLEOTIDE SEQUENCE [LARGE SCALE GENOMIC DNA]</scope>
    <source>
        <strain evidence="8">CGMCC 1.12851</strain>
    </source>
</reference>
<evidence type="ECO:0000256" key="4">
    <source>
        <dbReference type="ARBA" id="ARBA00022679"/>
    </source>
</evidence>
<keyword evidence="8" id="KW-1185">Reference proteome</keyword>
<dbReference type="Pfam" id="PF00535">
    <property type="entry name" value="Glycos_transf_2"/>
    <property type="match status" value="1"/>
</dbReference>
<evidence type="ECO:0000256" key="2">
    <source>
        <dbReference type="ARBA" id="ARBA00022475"/>
    </source>
</evidence>
<keyword evidence="2" id="KW-1003">Cell membrane</keyword>
<proteinExistence type="predicted"/>
<sequence length="258" mass="28890">MRWSAVVAVYNEEAFLPGMLRSIQAQSEPCHVIVVDNGSTDQSLKIAQDLQAAGGTITVLSEPRPGQVHALAQGVRAVETEFVAICDADTFYPTGYLAAATRLFERPGRYTVAACAWPRPQAHSAVAQWFAASHKLGAQRLMPRQNHVNGGSQTFRTAALLASGGYDPAIWPYVLKDHELMNRVLHLGCQAMAADFWCSPSPRRGDRRNVRWTLRERLAYHGSRFHRRDTFFHEWLAPRLEARGQRDTVLRDQPWNGA</sequence>
<keyword evidence="4" id="KW-0808">Transferase</keyword>
<dbReference type="CDD" id="cd00761">
    <property type="entry name" value="Glyco_tranf_GTA_type"/>
    <property type="match status" value="1"/>
</dbReference>
<dbReference type="Proteomes" id="UP000614261">
    <property type="component" value="Unassembled WGS sequence"/>
</dbReference>
<dbReference type="PANTHER" id="PTHR43646">
    <property type="entry name" value="GLYCOSYLTRANSFERASE"/>
    <property type="match status" value="1"/>
</dbReference>
<evidence type="ECO:0000313" key="7">
    <source>
        <dbReference type="EMBL" id="GGB62343.1"/>
    </source>
</evidence>
<dbReference type="InterPro" id="IPR029044">
    <property type="entry name" value="Nucleotide-diphossugar_trans"/>
</dbReference>
<comment type="caution">
    <text evidence="7">The sequence shown here is derived from an EMBL/GenBank/DDBJ whole genome shotgun (WGS) entry which is preliminary data.</text>
</comment>
<dbReference type="PANTHER" id="PTHR43646:SF2">
    <property type="entry name" value="GLYCOSYLTRANSFERASE 2-LIKE DOMAIN-CONTAINING PROTEIN"/>
    <property type="match status" value="1"/>
</dbReference>
<evidence type="ECO:0000313" key="8">
    <source>
        <dbReference type="Proteomes" id="UP000614261"/>
    </source>
</evidence>
<organism evidence="7 8">
    <name type="scientific">Blastomonas aquatica</name>
    <dbReference type="NCBI Taxonomy" id="1510276"/>
    <lineage>
        <taxon>Bacteria</taxon>
        <taxon>Pseudomonadati</taxon>
        <taxon>Pseudomonadota</taxon>
        <taxon>Alphaproteobacteria</taxon>
        <taxon>Sphingomonadales</taxon>
        <taxon>Sphingomonadaceae</taxon>
        <taxon>Blastomonas</taxon>
    </lineage>
</organism>
<evidence type="ECO:0000256" key="5">
    <source>
        <dbReference type="ARBA" id="ARBA00023136"/>
    </source>
</evidence>
<keyword evidence="3" id="KW-0328">Glycosyltransferase</keyword>
<name>A0ABQ1J819_9SPHN</name>
<keyword evidence="5" id="KW-0472">Membrane</keyword>
<dbReference type="SUPFAM" id="SSF53448">
    <property type="entry name" value="Nucleotide-diphospho-sugar transferases"/>
    <property type="match status" value="1"/>
</dbReference>
<evidence type="ECO:0000256" key="3">
    <source>
        <dbReference type="ARBA" id="ARBA00022676"/>
    </source>
</evidence>
<dbReference type="RefSeq" id="WP_188513965.1">
    <property type="nucleotide sequence ID" value="NZ_BMGD01000003.1"/>
</dbReference>
<accession>A0ABQ1J819</accession>
<dbReference type="EMBL" id="BMGD01000003">
    <property type="protein sequence ID" value="GGB62343.1"/>
    <property type="molecule type" value="Genomic_DNA"/>
</dbReference>
<protein>
    <recommendedName>
        <fullName evidence="6">Glycosyltransferase 2-like domain-containing protein</fullName>
    </recommendedName>
</protein>
<dbReference type="Gene3D" id="3.90.550.10">
    <property type="entry name" value="Spore Coat Polysaccharide Biosynthesis Protein SpsA, Chain A"/>
    <property type="match status" value="1"/>
</dbReference>
<evidence type="ECO:0000259" key="6">
    <source>
        <dbReference type="Pfam" id="PF00535"/>
    </source>
</evidence>
<gene>
    <name evidence="7" type="ORF">GCM10010833_16640</name>
</gene>
<feature type="domain" description="Glycosyltransferase 2-like" evidence="6">
    <location>
        <begin position="4"/>
        <end position="114"/>
    </location>
</feature>